<evidence type="ECO:0000313" key="10">
    <source>
        <dbReference type="Proteomes" id="UP000184330"/>
    </source>
</evidence>
<feature type="chain" id="PRO_5012702037" description="endo-1,3(4)-beta-glucanase" evidence="7">
    <location>
        <begin position="29"/>
        <end position="456"/>
    </location>
</feature>
<evidence type="ECO:0000256" key="6">
    <source>
        <dbReference type="SAM" id="MobiDB-lite"/>
    </source>
</evidence>
<dbReference type="CDD" id="cd02181">
    <property type="entry name" value="GH16_fungal_Lam16A_glucanase"/>
    <property type="match status" value="1"/>
</dbReference>
<dbReference type="InterPro" id="IPR000757">
    <property type="entry name" value="Beta-glucanase-like"/>
</dbReference>
<evidence type="ECO:0000259" key="8">
    <source>
        <dbReference type="PROSITE" id="PS51762"/>
    </source>
</evidence>
<gene>
    <name evidence="9" type="ORF">PAC_14521</name>
</gene>
<name>A0A1L7XHV6_9HELO</name>
<comment type="catalytic activity">
    <reaction evidence="1">
        <text>Endohydrolysis of (1-&gt;3)- or (1-&gt;4)-linkages in beta-D-glucans when the glucose residue whose reducing group is involved in the linkage to be hydrolyzed is itself substituted at C-3.</text>
        <dbReference type="EC" id="3.2.1.6"/>
    </reaction>
</comment>
<dbReference type="FunFam" id="2.60.120.200:FF:000114">
    <property type="entry name" value="Probable endo-1,3(4)-beta-glucanase NFIA_089530"/>
    <property type="match status" value="1"/>
</dbReference>
<evidence type="ECO:0000256" key="7">
    <source>
        <dbReference type="SAM" id="SignalP"/>
    </source>
</evidence>
<dbReference type="Proteomes" id="UP000184330">
    <property type="component" value="Unassembled WGS sequence"/>
</dbReference>
<sequence length="456" mass="47696">MSTFSIFSLPLGTALLTYLLSCPTVAAAQSYTLDTAYGGSTFFNGWNFWTDTDPTHGFVEYLSRGDAQTAGLISQGYNTPAFMGVDHSTTLAITAQGRKSVRITTQKSWTHGLFIADIAHMPDSTCGVWPAFWMFGPNWPSSGEIDMIEGVSRNTANQISLHTGPNCQMTTGTQSGTVNSLQCDGTQNGNTGCNIASSNTVSYGTGFNNNGGGVYATEWTSSYIKTWFFPKGSVPSDIASGSPVPSGWGTPQANYVGGNGCNIDTHFMNQSLVFDTTFCGDWAGNVWGGDSVCSGLASTCIDYVAGHPSAFANSYWQVNSVKVYQLGSASSTTSKLTTRKFHPKSSFRSLTRNLLAVTSTKTSSTSSSTKTTSTTSSSTNSKSLSSTSTSTSKTPSSTSSSKSSSSSTTTSKPSSSTSNSKSSSSSSTKPTTTTTASKTTSTTSNKSATAAMATPK</sequence>
<reference evidence="9 10" key="1">
    <citation type="submission" date="2016-03" db="EMBL/GenBank/DDBJ databases">
        <authorList>
            <person name="Ploux O."/>
        </authorList>
    </citation>
    <scope>NUCLEOTIDE SEQUENCE [LARGE SCALE GENOMIC DNA]</scope>
    <source>
        <strain evidence="9 10">UAMH 11012</strain>
    </source>
</reference>
<keyword evidence="7" id="KW-0732">Signal</keyword>
<dbReference type="EMBL" id="FJOG01000027">
    <property type="protein sequence ID" value="CZR64623.1"/>
    <property type="molecule type" value="Genomic_DNA"/>
</dbReference>
<dbReference type="Gene3D" id="2.60.120.200">
    <property type="match status" value="1"/>
</dbReference>
<keyword evidence="4" id="KW-0378">Hydrolase</keyword>
<dbReference type="SUPFAM" id="SSF49899">
    <property type="entry name" value="Concanavalin A-like lectins/glucanases"/>
    <property type="match status" value="1"/>
</dbReference>
<dbReference type="STRING" id="576137.A0A1L7XHV6"/>
<keyword evidence="10" id="KW-1185">Reference proteome</keyword>
<proteinExistence type="inferred from homology"/>
<evidence type="ECO:0000313" key="9">
    <source>
        <dbReference type="EMBL" id="CZR64623.1"/>
    </source>
</evidence>
<evidence type="ECO:0000256" key="3">
    <source>
        <dbReference type="ARBA" id="ARBA00012599"/>
    </source>
</evidence>
<feature type="compositionally biased region" description="Low complexity" evidence="6">
    <location>
        <begin position="361"/>
        <end position="450"/>
    </location>
</feature>
<dbReference type="PROSITE" id="PS51762">
    <property type="entry name" value="GH16_2"/>
    <property type="match status" value="1"/>
</dbReference>
<dbReference type="Pfam" id="PF26113">
    <property type="entry name" value="GH16_XgeA"/>
    <property type="match status" value="1"/>
</dbReference>
<dbReference type="OrthoDB" id="192832at2759"/>
<comment type="similarity">
    <text evidence="2">Belongs to the glycosyl hydrolase 16 family.</text>
</comment>
<dbReference type="InterPro" id="IPR050546">
    <property type="entry name" value="Glycosyl_Hydrlase_16"/>
</dbReference>
<dbReference type="GO" id="GO:0009251">
    <property type="term" value="P:glucan catabolic process"/>
    <property type="evidence" value="ECO:0007669"/>
    <property type="project" value="TreeGrafter"/>
</dbReference>
<feature type="region of interest" description="Disordered" evidence="6">
    <location>
        <begin position="361"/>
        <end position="456"/>
    </location>
</feature>
<feature type="domain" description="GH16" evidence="8">
    <location>
        <begin position="2"/>
        <end position="291"/>
    </location>
</feature>
<dbReference type="PANTHER" id="PTHR10963:SF24">
    <property type="entry name" value="GLYCOSIDASE C21B10.07-RELATED"/>
    <property type="match status" value="1"/>
</dbReference>
<accession>A0A1L7XHV6</accession>
<feature type="signal peptide" evidence="7">
    <location>
        <begin position="1"/>
        <end position="28"/>
    </location>
</feature>
<dbReference type="EC" id="3.2.1.6" evidence="3"/>
<evidence type="ECO:0000256" key="2">
    <source>
        <dbReference type="ARBA" id="ARBA00006865"/>
    </source>
</evidence>
<dbReference type="GO" id="GO:0052861">
    <property type="term" value="F:endo-1,3(4)-beta-glucanase activity"/>
    <property type="evidence" value="ECO:0007669"/>
    <property type="project" value="UniProtKB-EC"/>
</dbReference>
<dbReference type="PANTHER" id="PTHR10963">
    <property type="entry name" value="GLYCOSYL HYDROLASE-RELATED"/>
    <property type="match status" value="1"/>
</dbReference>
<evidence type="ECO:0000256" key="4">
    <source>
        <dbReference type="ARBA" id="ARBA00022801"/>
    </source>
</evidence>
<dbReference type="InterPro" id="IPR013320">
    <property type="entry name" value="ConA-like_dom_sf"/>
</dbReference>
<dbReference type="AlphaFoldDB" id="A0A1L7XHV6"/>
<organism evidence="9 10">
    <name type="scientific">Phialocephala subalpina</name>
    <dbReference type="NCBI Taxonomy" id="576137"/>
    <lineage>
        <taxon>Eukaryota</taxon>
        <taxon>Fungi</taxon>
        <taxon>Dikarya</taxon>
        <taxon>Ascomycota</taxon>
        <taxon>Pezizomycotina</taxon>
        <taxon>Leotiomycetes</taxon>
        <taxon>Helotiales</taxon>
        <taxon>Mollisiaceae</taxon>
        <taxon>Phialocephala</taxon>
        <taxon>Phialocephala fortinii species complex</taxon>
    </lineage>
</organism>
<evidence type="ECO:0000256" key="1">
    <source>
        <dbReference type="ARBA" id="ARBA00000124"/>
    </source>
</evidence>
<protein>
    <recommendedName>
        <fullName evidence="3">endo-1,3(4)-beta-glucanase</fullName>
        <ecNumber evidence="3">3.2.1.6</ecNumber>
    </recommendedName>
</protein>
<keyword evidence="5" id="KW-0326">Glycosidase</keyword>
<evidence type="ECO:0000256" key="5">
    <source>
        <dbReference type="ARBA" id="ARBA00023295"/>
    </source>
</evidence>